<dbReference type="PANTHER" id="PTHR40658:SF4">
    <property type="entry name" value="HYPOTHETICAL CYTOSOLIC PROTEIN"/>
    <property type="match status" value="1"/>
</dbReference>
<gene>
    <name evidence="2" type="ordered locus">Sterm_0136</name>
</gene>
<dbReference type="KEGG" id="str:Sterm_0136"/>
<dbReference type="PIRSF" id="PIRSF031551">
    <property type="entry name" value="DUF1706"/>
    <property type="match status" value="1"/>
</dbReference>
<dbReference type="PANTHER" id="PTHR40658">
    <property type="match status" value="1"/>
</dbReference>
<evidence type="ECO:0000313" key="2">
    <source>
        <dbReference type="EMBL" id="ACZ07021.1"/>
    </source>
</evidence>
<evidence type="ECO:0000256" key="1">
    <source>
        <dbReference type="SAM" id="Coils"/>
    </source>
</evidence>
<keyword evidence="1" id="KW-0175">Coiled coil</keyword>
<dbReference type="Gene3D" id="1.20.120.450">
    <property type="entry name" value="dinb family like domain"/>
    <property type="match status" value="1"/>
</dbReference>
<dbReference type="InterPro" id="IPR012550">
    <property type="entry name" value="DUF1706"/>
</dbReference>
<dbReference type="RefSeq" id="WP_012859621.1">
    <property type="nucleotide sequence ID" value="NC_013517.1"/>
</dbReference>
<dbReference type="Proteomes" id="UP000000845">
    <property type="component" value="Chromosome"/>
</dbReference>
<dbReference type="eggNOG" id="COG4283">
    <property type="taxonomic scope" value="Bacteria"/>
</dbReference>
<dbReference type="AlphaFoldDB" id="D1AJW4"/>
<dbReference type="HOGENOM" id="CLU_133748_0_0_0"/>
<reference evidence="3" key="1">
    <citation type="submission" date="2009-09" db="EMBL/GenBank/DDBJ databases">
        <title>The complete chromosome of Sebaldella termitidis ATCC 33386.</title>
        <authorList>
            <consortium name="US DOE Joint Genome Institute (JGI-PGF)"/>
            <person name="Lucas S."/>
            <person name="Copeland A."/>
            <person name="Lapidus A."/>
            <person name="Glavina del Rio T."/>
            <person name="Dalin E."/>
            <person name="Tice H."/>
            <person name="Bruce D."/>
            <person name="Goodwin L."/>
            <person name="Pitluck S."/>
            <person name="Kyrpides N."/>
            <person name="Mavromatis K."/>
            <person name="Ivanova N."/>
            <person name="Mikhailova N."/>
            <person name="Sims D."/>
            <person name="Meincke L."/>
            <person name="Brettin T."/>
            <person name="Detter J.C."/>
            <person name="Han C."/>
            <person name="Larimer F."/>
            <person name="Land M."/>
            <person name="Hauser L."/>
            <person name="Markowitz V."/>
            <person name="Cheng J.F."/>
            <person name="Hugenholtz P."/>
            <person name="Woyke T."/>
            <person name="Wu D."/>
            <person name="Eisen J.A."/>
        </authorList>
    </citation>
    <scope>NUCLEOTIDE SEQUENCE [LARGE SCALE GENOMIC DNA]</scope>
    <source>
        <strain evidence="3">ATCC 33386 / NCTC 11300</strain>
    </source>
</reference>
<evidence type="ECO:0000313" key="3">
    <source>
        <dbReference type="Proteomes" id="UP000000845"/>
    </source>
</evidence>
<proteinExistence type="predicted"/>
<accession>D1AJW4</accession>
<name>D1AJW4_SEBTE</name>
<reference evidence="2 3" key="2">
    <citation type="journal article" date="2010" name="Stand. Genomic Sci.">
        <title>Complete genome sequence of Sebaldella termitidis type strain (NCTC 11300).</title>
        <authorList>
            <person name="Harmon-Smith M."/>
            <person name="Celia L."/>
            <person name="Chertkov O."/>
            <person name="Lapidus A."/>
            <person name="Copeland A."/>
            <person name="Glavina Del Rio T."/>
            <person name="Nolan M."/>
            <person name="Lucas S."/>
            <person name="Tice H."/>
            <person name="Cheng J.F."/>
            <person name="Han C."/>
            <person name="Detter J.C."/>
            <person name="Bruce D."/>
            <person name="Goodwin L."/>
            <person name="Pitluck S."/>
            <person name="Pati A."/>
            <person name="Liolios K."/>
            <person name="Ivanova N."/>
            <person name="Mavromatis K."/>
            <person name="Mikhailova N."/>
            <person name="Chen A."/>
            <person name="Palaniappan K."/>
            <person name="Land M."/>
            <person name="Hauser L."/>
            <person name="Chang Y.J."/>
            <person name="Jeffries C.D."/>
            <person name="Brettin T."/>
            <person name="Goker M."/>
            <person name="Beck B."/>
            <person name="Bristow J."/>
            <person name="Eisen J.A."/>
            <person name="Markowitz V."/>
            <person name="Hugenholtz P."/>
            <person name="Kyrpides N.C."/>
            <person name="Klenk H.P."/>
            <person name="Chen F."/>
        </authorList>
    </citation>
    <scope>NUCLEOTIDE SEQUENCE [LARGE SCALE GENOMIC DNA]</scope>
    <source>
        <strain evidence="3">ATCC 33386 / NCTC 11300</strain>
    </source>
</reference>
<feature type="coiled-coil region" evidence="1">
    <location>
        <begin position="98"/>
        <end position="125"/>
    </location>
</feature>
<evidence type="ECO:0008006" key="4">
    <source>
        <dbReference type="Google" id="ProtNLM"/>
    </source>
</evidence>
<protein>
    <recommendedName>
        <fullName evidence="4">DinB-like domain-containing protein</fullName>
    </recommendedName>
</protein>
<dbReference type="EMBL" id="CP001739">
    <property type="protein sequence ID" value="ACZ07021.1"/>
    <property type="molecule type" value="Genomic_DNA"/>
</dbReference>
<keyword evidence="3" id="KW-1185">Reference proteome</keyword>
<dbReference type="Pfam" id="PF08020">
    <property type="entry name" value="DUF1706"/>
    <property type="match status" value="1"/>
</dbReference>
<dbReference type="InterPro" id="IPR034660">
    <property type="entry name" value="DinB/YfiT-like"/>
</dbReference>
<sequence>MARPATKDELLALSNKNYLKLTELVNSLSEEEQKMKFPFEDRDKNIRDVLGHLHEWHLMMIKWYTAGMKGEKPVIPAEGFTWKTLPDLNAVIWEKYQNVNLEDVKKKLNDSHNEIEALIKSHTNDELFTKKLYPWTKTTSLGSYFISSTSSHYDWAYKKIQKFTKSLK</sequence>
<dbReference type="SUPFAM" id="SSF109854">
    <property type="entry name" value="DinB/YfiT-like putative metalloenzymes"/>
    <property type="match status" value="1"/>
</dbReference>
<organism evidence="2 3">
    <name type="scientific">Sebaldella termitidis (strain ATCC 33386 / NCTC 11300)</name>
    <dbReference type="NCBI Taxonomy" id="526218"/>
    <lineage>
        <taxon>Bacteria</taxon>
        <taxon>Fusobacteriati</taxon>
        <taxon>Fusobacteriota</taxon>
        <taxon>Fusobacteriia</taxon>
        <taxon>Fusobacteriales</taxon>
        <taxon>Leptotrichiaceae</taxon>
        <taxon>Sebaldella</taxon>
    </lineage>
</organism>